<gene>
    <name evidence="3" type="primary">SUVZ16G3110</name>
    <name evidence="3" type="ORF">SUVZ_16G3110</name>
</gene>
<organism evidence="3 4">
    <name type="scientific">Saccharomyces uvarum</name>
    <name type="common">Yeast</name>
    <name type="synonym">Saccharomyces bayanus var. uvarum</name>
    <dbReference type="NCBI Taxonomy" id="230603"/>
    <lineage>
        <taxon>Eukaryota</taxon>
        <taxon>Fungi</taxon>
        <taxon>Dikarya</taxon>
        <taxon>Ascomycota</taxon>
        <taxon>Saccharomycotina</taxon>
        <taxon>Saccharomycetes</taxon>
        <taxon>Saccharomycetales</taxon>
        <taxon>Saccharomycetaceae</taxon>
        <taxon>Saccharomyces</taxon>
    </lineage>
</organism>
<proteinExistence type="predicted"/>
<reference evidence="3" key="1">
    <citation type="submission" date="2022-10" db="EMBL/GenBank/DDBJ databases">
        <authorList>
            <person name="Byrne P K."/>
        </authorList>
    </citation>
    <scope>NUCLEOTIDE SEQUENCE</scope>
    <source>
        <strain evidence="3">ZP964</strain>
    </source>
</reference>
<dbReference type="Pfam" id="PF08596">
    <property type="entry name" value="Lgl_C"/>
    <property type="match status" value="1"/>
</dbReference>
<feature type="compositionally biased region" description="Low complexity" evidence="1">
    <location>
        <begin position="47"/>
        <end position="56"/>
    </location>
</feature>
<name>A0ABN8WQV8_SACUV</name>
<feature type="compositionally biased region" description="Polar residues" evidence="1">
    <location>
        <begin position="19"/>
        <end position="35"/>
    </location>
</feature>
<feature type="domain" description="Lethal giant larvae (Lgl)-like C-terminal" evidence="2">
    <location>
        <begin position="549"/>
        <end position="945"/>
    </location>
</feature>
<dbReference type="SUPFAM" id="SSF50978">
    <property type="entry name" value="WD40 repeat-like"/>
    <property type="match status" value="2"/>
</dbReference>
<dbReference type="Proteomes" id="UP001162085">
    <property type="component" value="Chromosome 16"/>
</dbReference>
<feature type="region of interest" description="Disordered" evidence="1">
    <location>
        <begin position="952"/>
        <end position="984"/>
    </location>
</feature>
<dbReference type="Gene3D" id="2.130.10.10">
    <property type="entry name" value="YVTN repeat-like/Quinoprotein amine dehydrogenase"/>
    <property type="match status" value="1"/>
</dbReference>
<keyword evidence="4" id="KW-1185">Reference proteome</keyword>
<evidence type="ECO:0000256" key="1">
    <source>
        <dbReference type="SAM" id="MobiDB-lite"/>
    </source>
</evidence>
<dbReference type="PANTHER" id="PTHR10241:SF25">
    <property type="entry name" value="TOMOSYN, ISOFORM C"/>
    <property type="match status" value="1"/>
</dbReference>
<accession>A0ABN8WQV8</accession>
<evidence type="ECO:0000313" key="4">
    <source>
        <dbReference type="Proteomes" id="UP001162085"/>
    </source>
</evidence>
<dbReference type="InterPro" id="IPR013905">
    <property type="entry name" value="Lgl_C_dom"/>
</dbReference>
<protein>
    <recommendedName>
        <fullName evidence="2">Lethal giant larvae (Lgl)-like C-terminal domain-containing protein</fullName>
    </recommendedName>
</protein>
<dbReference type="InterPro" id="IPR015943">
    <property type="entry name" value="WD40/YVTN_repeat-like_dom_sf"/>
</dbReference>
<dbReference type="InterPro" id="IPR036322">
    <property type="entry name" value="WD40_repeat_dom_sf"/>
</dbReference>
<sequence length="1035" mass="114788">MFKSRRLKNVKEAFKSKKSQGSETSIEGSKSSPKSTDPEPSHKSRNSKSSASFRLSTGSSNKNKIFSLKEASRYGMSSKPTSAAFDVTQNLLAIATATGEVHIYGQQQVEVLINLEDRSPVKEMRFVKGIYLVVINSKDVMFVLSLYSQKVLATVFVPGKITSIDTDTSLDWMLIGLQSGSMIVYDIDRDQYSTFKLGNLQKNSFFPDARLSPIVSIQWNPRDIGTVLISYEFVTLTYCLIDNEIKQSFIYELPPFAPGGDFSKTTSEKRTPKVTQSLYHPNSLHILTVHEDNSLVFWDANTGHMIMARTIFETEIDIPQPDYIRDSSTSAAAISKVFWMCENNPEYTSLLISHKPVGQDGNQSLTMVDLGYTPRYSITSYDGMKNYYANPKQMKIFPLTTNIPIVKVLPIPRQSPYFAGCHNPGLILLILENGEIETMLYPSGIFTHKASLFSQNLSWLRPTATVSVATSVPNKLWLGVLSAAQSKDCVLKGGGRTKRQKSPAEYGTAFITGHSNGSVRIYDASHEDIQDNASFEMNLSRTLNRANELAVDKISFAAETLELTVSIVTGDVVLFKYEVNQFYSAEKRPDSGDLQMNFRRFSLNNTKDVLVDVKDRAPTNIRQGFMPSTAVHANNGKTSALTNSNIGFVGIAYAVGSLMLIDRRGPAIIYMENIRELPGVKSACISCIEFVIMEYGDDGYSSILILCGTDMGELITYKILPAPGGTFNVQFMDITNVNSKGPVRKIDAFTKETKSSCLATIPKMQSLSKGLCIPGFVLTTGFDDIRMITLGKSKDIHKNFKYPLATTGLSYIPTLEGNNTRKILAVIVTLEINGHVKIFSVPDFKEQMSEHISFPIAAKYITESSVLRNGDIAIRVGEFQATLFSTIKEQNTAPPAQVSDVLYINGVRIPYRPQVNSLQWVRGTVYCTPAQLDELLGGKNRPDSKYKESVIAQGTFSERPSDDNHGDSSEYHYNKPSRKGRNSSYGVLRNVSRVVETRWDAVEDKFNDYATAVGESMNEAVEQTGKDVMKGALGF</sequence>
<feature type="compositionally biased region" description="Basic and acidic residues" evidence="1">
    <location>
        <begin position="959"/>
        <end position="973"/>
    </location>
</feature>
<feature type="region of interest" description="Disordered" evidence="1">
    <location>
        <begin position="1"/>
        <end position="58"/>
    </location>
</feature>
<dbReference type="PANTHER" id="PTHR10241">
    <property type="entry name" value="LETHAL 2 GIANT LARVAE PROTEIN"/>
    <property type="match status" value="1"/>
</dbReference>
<evidence type="ECO:0000313" key="3">
    <source>
        <dbReference type="EMBL" id="CAI4054807.1"/>
    </source>
</evidence>
<dbReference type="EMBL" id="OX365943">
    <property type="protein sequence ID" value="CAI4054807.1"/>
    <property type="molecule type" value="Genomic_DNA"/>
</dbReference>
<evidence type="ECO:0000259" key="2">
    <source>
        <dbReference type="Pfam" id="PF08596"/>
    </source>
</evidence>